<dbReference type="InterPro" id="IPR049177">
    <property type="entry name" value="MgtC_SapB_SrpB_YhiD_N"/>
</dbReference>
<dbReference type="Pfam" id="PF02308">
    <property type="entry name" value="MgtC"/>
    <property type="match status" value="1"/>
</dbReference>
<reference evidence="9 11" key="2">
    <citation type="submission" date="2020-08" db="EMBL/GenBank/DDBJ databases">
        <title>Genomic Encyclopedia of Type Strains, Phase IV (KMG-IV): sequencing the most valuable type-strain genomes for metagenomic binning, comparative biology and taxonomic classification.</title>
        <authorList>
            <person name="Goeker M."/>
        </authorList>
    </citation>
    <scope>NUCLEOTIDE SEQUENCE [LARGE SCALE GENOMIC DNA]</scope>
    <source>
        <strain evidence="9 11">DSM 103679</strain>
    </source>
</reference>
<evidence type="ECO:0000313" key="9">
    <source>
        <dbReference type="EMBL" id="MBB5218546.1"/>
    </source>
</evidence>
<feature type="domain" description="MgtC/SapB/SrpB/YhiD N-terminal" evidence="8">
    <location>
        <begin position="15"/>
        <end position="136"/>
    </location>
</feature>
<evidence type="ECO:0000256" key="3">
    <source>
        <dbReference type="ARBA" id="ARBA00022475"/>
    </source>
</evidence>
<keyword evidence="11" id="KW-1185">Reference proteome</keyword>
<evidence type="ECO:0000256" key="2">
    <source>
        <dbReference type="ARBA" id="ARBA00009298"/>
    </source>
</evidence>
<keyword evidence="5 7" id="KW-1133">Transmembrane helix</keyword>
<proteinExistence type="inferred from homology"/>
<dbReference type="EMBL" id="CP031517">
    <property type="protein sequence ID" value="QOS39771.1"/>
    <property type="molecule type" value="Genomic_DNA"/>
</dbReference>
<evidence type="ECO:0000313" key="10">
    <source>
        <dbReference type="EMBL" id="QOS39771.1"/>
    </source>
</evidence>
<evidence type="ECO:0000313" key="12">
    <source>
        <dbReference type="Proteomes" id="UP000593591"/>
    </source>
</evidence>
<dbReference type="GO" id="GO:0005886">
    <property type="term" value="C:plasma membrane"/>
    <property type="evidence" value="ECO:0007669"/>
    <property type="project" value="UniProtKB-SubCell"/>
</dbReference>
<feature type="transmembrane region" description="Helical" evidence="7">
    <location>
        <begin position="38"/>
        <end position="59"/>
    </location>
</feature>
<sequence>MYVFDNFYVDCLVKLFASFLCGLFLGLERKRRFHSVGIRTLILISTSSMSMGMVSYLMAENSAVPGDPTRIAAGVVTGIGFIGGGAFIRQGMNIRGITSAAVIWAACGTGLACGIGAYFIAGATLVLSILSLIFLGIAEGHMFPAEKTKILTLVYLGDGIKISEVEKAVSEADLVRQDMNMAYSLDTHEMTLRFIVKIPKNYNLEQLAGILSNLGDLKMISIAEG</sequence>
<comment type="subcellular location">
    <subcellularLocation>
        <location evidence="1">Cell membrane</location>
        <topology evidence="1">Multi-pass membrane protein</topology>
    </subcellularLocation>
</comment>
<name>A0A840SF44_9SPIR</name>
<protein>
    <submittedName>
        <fullName evidence="10">MgtC/SapB family protein</fullName>
    </submittedName>
    <submittedName>
        <fullName evidence="9">Putative Mg2+ transporter-C (MgtC) family protein</fullName>
    </submittedName>
</protein>
<evidence type="ECO:0000256" key="1">
    <source>
        <dbReference type="ARBA" id="ARBA00004651"/>
    </source>
</evidence>
<evidence type="ECO:0000256" key="6">
    <source>
        <dbReference type="ARBA" id="ARBA00023136"/>
    </source>
</evidence>
<evidence type="ECO:0000259" key="8">
    <source>
        <dbReference type="Pfam" id="PF02308"/>
    </source>
</evidence>
<dbReference type="KEGG" id="trc:DYE49_04575"/>
<dbReference type="EMBL" id="JACHFR010000001">
    <property type="protein sequence ID" value="MBB5218546.1"/>
    <property type="molecule type" value="Genomic_DNA"/>
</dbReference>
<evidence type="ECO:0000256" key="4">
    <source>
        <dbReference type="ARBA" id="ARBA00022692"/>
    </source>
</evidence>
<dbReference type="PANTHER" id="PTHR33778">
    <property type="entry name" value="PROTEIN MGTC"/>
    <property type="match status" value="1"/>
</dbReference>
<dbReference type="Proteomes" id="UP000593591">
    <property type="component" value="Chromosome"/>
</dbReference>
<reference evidence="10 12" key="1">
    <citation type="submission" date="2018-08" db="EMBL/GenBank/DDBJ databases">
        <title>The first complete genome of Treponema rectale (CHPAT), a commensal spirochete of the bovine rectum.</title>
        <authorList>
            <person name="Staton G.J."/>
            <person name="Clegg S.R."/>
            <person name="Carter S.D."/>
            <person name="Radford A.D."/>
            <person name="Darby A."/>
            <person name="Hall N."/>
            <person name="Birtles R.J."/>
            <person name="Evans N.J."/>
        </authorList>
    </citation>
    <scope>NUCLEOTIDE SEQUENCE [LARGE SCALE GENOMIC DNA]</scope>
    <source>
        <strain evidence="10 12">CHPA</strain>
    </source>
</reference>
<evidence type="ECO:0000313" key="11">
    <source>
        <dbReference type="Proteomes" id="UP000578697"/>
    </source>
</evidence>
<feature type="transmembrane region" description="Helical" evidence="7">
    <location>
        <begin position="71"/>
        <end position="88"/>
    </location>
</feature>
<dbReference type="PRINTS" id="PR01837">
    <property type="entry name" value="MGTCSAPBPROT"/>
</dbReference>
<dbReference type="PANTHER" id="PTHR33778:SF1">
    <property type="entry name" value="MAGNESIUM TRANSPORTER YHID-RELATED"/>
    <property type="match status" value="1"/>
</dbReference>
<keyword evidence="3" id="KW-1003">Cell membrane</keyword>
<dbReference type="InterPro" id="IPR003416">
    <property type="entry name" value="MgtC/SapB/SrpB/YhiD_fam"/>
</dbReference>
<dbReference type="AlphaFoldDB" id="A0A840SF44"/>
<keyword evidence="4 7" id="KW-0812">Transmembrane</keyword>
<feature type="transmembrane region" description="Helical" evidence="7">
    <location>
        <begin position="100"/>
        <end position="119"/>
    </location>
</feature>
<dbReference type="RefSeq" id="WP_184651960.1">
    <property type="nucleotide sequence ID" value="NZ_JACHFR010000001.1"/>
</dbReference>
<accession>A0A840SF44</accession>
<gene>
    <name evidence="10" type="ORF">DYE49_04575</name>
    <name evidence="9" type="ORF">HNP77_000890</name>
</gene>
<feature type="transmembrane region" description="Helical" evidence="7">
    <location>
        <begin position="6"/>
        <end position="26"/>
    </location>
</feature>
<keyword evidence="6 7" id="KW-0472">Membrane</keyword>
<comment type="similarity">
    <text evidence="2">Belongs to the MgtC/SapB family.</text>
</comment>
<evidence type="ECO:0000256" key="7">
    <source>
        <dbReference type="SAM" id="Phobius"/>
    </source>
</evidence>
<organism evidence="9 11">
    <name type="scientific">Treponema rectale</name>
    <dbReference type="NCBI Taxonomy" id="744512"/>
    <lineage>
        <taxon>Bacteria</taxon>
        <taxon>Pseudomonadati</taxon>
        <taxon>Spirochaetota</taxon>
        <taxon>Spirochaetia</taxon>
        <taxon>Spirochaetales</taxon>
        <taxon>Treponemataceae</taxon>
        <taxon>Treponema</taxon>
    </lineage>
</organism>
<dbReference type="Proteomes" id="UP000578697">
    <property type="component" value="Unassembled WGS sequence"/>
</dbReference>
<evidence type="ECO:0000256" key="5">
    <source>
        <dbReference type="ARBA" id="ARBA00022989"/>
    </source>
</evidence>